<feature type="region of interest" description="Disordered" evidence="1">
    <location>
        <begin position="1"/>
        <end position="70"/>
    </location>
</feature>
<dbReference type="AlphaFoldDB" id="A0A7R8XAA7"/>
<dbReference type="Proteomes" id="UP000677054">
    <property type="component" value="Unassembled WGS sequence"/>
</dbReference>
<gene>
    <name evidence="3" type="ORF">DSTB1V02_LOCUS3390</name>
</gene>
<evidence type="ECO:0000313" key="3">
    <source>
        <dbReference type="EMBL" id="CAD7243468.1"/>
    </source>
</evidence>
<dbReference type="EMBL" id="LR899954">
    <property type="protein sequence ID" value="CAD7243468.1"/>
    <property type="molecule type" value="Genomic_DNA"/>
</dbReference>
<feature type="compositionally biased region" description="Basic and acidic residues" evidence="1">
    <location>
        <begin position="7"/>
        <end position="37"/>
    </location>
</feature>
<reference evidence="3" key="1">
    <citation type="submission" date="2020-11" db="EMBL/GenBank/DDBJ databases">
        <authorList>
            <person name="Tran Van P."/>
        </authorList>
    </citation>
    <scope>NUCLEOTIDE SEQUENCE</scope>
</reference>
<feature type="transmembrane region" description="Helical" evidence="2">
    <location>
        <begin position="303"/>
        <end position="323"/>
    </location>
</feature>
<dbReference type="PANTHER" id="PTHR28474">
    <property type="entry name" value="TRANSMEMBRANE PROTEIN 72"/>
    <property type="match status" value="1"/>
</dbReference>
<evidence type="ECO:0000256" key="2">
    <source>
        <dbReference type="SAM" id="Phobius"/>
    </source>
</evidence>
<dbReference type="OrthoDB" id="5946061at2759"/>
<keyword evidence="2" id="KW-1133">Transmembrane helix</keyword>
<sequence>MPEIDGDPFRAKSGERPECISRSKADSERAVVREGGSRRFAAMPLERHAPTTDEVNPEVNPRGSSGSSRSSVFYPRIHRFRLSRVVRRAQPRPPPLSCRPLLPRPPPRSRSGRTSTSFVFRTHLRLVRAPDESIPIWERCPKNDSGNGHAFPLPRRRTADDGPRMRSDANAYRIRFTSPHARGISRYSREVRFACDVRAVARRKRFAKRFVRLKYDSTNELPPNDGRAVYATVTGIRRGFQRSQQKIRDREVRRDREENSLVERYEYNPVRKCWDVVLWLDLWKRSIVYACLTPMLFVEPHRMWLATLGGFMLIILSILYAILTYKKYQTIKRSIIESSSEDRWDTGMQDVDLAIPDSMFNTSFPVAGRGGTTAHINT</sequence>
<evidence type="ECO:0000313" key="4">
    <source>
        <dbReference type="Proteomes" id="UP000677054"/>
    </source>
</evidence>
<evidence type="ECO:0000256" key="1">
    <source>
        <dbReference type="SAM" id="MobiDB-lite"/>
    </source>
</evidence>
<protein>
    <submittedName>
        <fullName evidence="3">Uncharacterized protein</fullName>
    </submittedName>
</protein>
<dbReference type="InterPro" id="IPR032055">
    <property type="entry name" value="TMEM72"/>
</dbReference>
<dbReference type="PANTHER" id="PTHR28474:SF1">
    <property type="entry name" value="TRANSMEMBRANE PROTEIN 72"/>
    <property type="match status" value="1"/>
</dbReference>
<keyword evidence="2" id="KW-0472">Membrane</keyword>
<name>A0A7R8XAA7_9CRUS</name>
<keyword evidence="2" id="KW-0812">Transmembrane</keyword>
<dbReference type="Pfam" id="PF16054">
    <property type="entry name" value="TMEM72"/>
    <property type="match status" value="1"/>
</dbReference>
<accession>A0A7R8XAA7</accession>
<keyword evidence="4" id="KW-1185">Reference proteome</keyword>
<feature type="region of interest" description="Disordered" evidence="1">
    <location>
        <begin position="88"/>
        <end position="115"/>
    </location>
</feature>
<dbReference type="EMBL" id="CAJPEV010000437">
    <property type="protein sequence ID" value="CAG0885266.1"/>
    <property type="molecule type" value="Genomic_DNA"/>
</dbReference>
<feature type="compositionally biased region" description="Pro residues" evidence="1">
    <location>
        <begin position="91"/>
        <end position="108"/>
    </location>
</feature>
<proteinExistence type="predicted"/>
<organism evidence="3">
    <name type="scientific">Darwinula stevensoni</name>
    <dbReference type="NCBI Taxonomy" id="69355"/>
    <lineage>
        <taxon>Eukaryota</taxon>
        <taxon>Metazoa</taxon>
        <taxon>Ecdysozoa</taxon>
        <taxon>Arthropoda</taxon>
        <taxon>Crustacea</taxon>
        <taxon>Oligostraca</taxon>
        <taxon>Ostracoda</taxon>
        <taxon>Podocopa</taxon>
        <taxon>Podocopida</taxon>
        <taxon>Darwinulocopina</taxon>
        <taxon>Darwinuloidea</taxon>
        <taxon>Darwinulidae</taxon>
        <taxon>Darwinula</taxon>
    </lineage>
</organism>